<comment type="caution">
    <text evidence="2">The sequence shown here is derived from an EMBL/GenBank/DDBJ whole genome shotgun (WGS) entry which is preliminary data.</text>
</comment>
<dbReference type="InterPro" id="IPR057700">
    <property type="entry name" value="DUF7940"/>
</dbReference>
<feature type="transmembrane region" description="Helical" evidence="1">
    <location>
        <begin position="53"/>
        <end position="76"/>
    </location>
</feature>
<feature type="transmembrane region" description="Helical" evidence="1">
    <location>
        <begin position="21"/>
        <end position="41"/>
    </location>
</feature>
<evidence type="ECO:0000256" key="1">
    <source>
        <dbReference type="SAM" id="Phobius"/>
    </source>
</evidence>
<reference evidence="2 3" key="1">
    <citation type="submission" date="2024-09" db="EMBL/GenBank/DDBJ databases">
        <authorList>
            <person name="Sun Q."/>
            <person name="Mori K."/>
        </authorList>
    </citation>
    <scope>NUCLEOTIDE SEQUENCE [LARGE SCALE GENOMIC DNA]</scope>
    <source>
        <strain evidence="2 3">CICC 11035S</strain>
    </source>
</reference>
<accession>A0ABV6SAK3</accession>
<evidence type="ECO:0000313" key="2">
    <source>
        <dbReference type="EMBL" id="MFC0686290.1"/>
    </source>
</evidence>
<keyword evidence="1" id="KW-1133">Transmembrane helix</keyword>
<dbReference type="RefSeq" id="WP_267220809.1">
    <property type="nucleotide sequence ID" value="NZ_JAPCWC010000008.1"/>
</dbReference>
<dbReference type="Pfam" id="PF25612">
    <property type="entry name" value="DUF7940"/>
    <property type="match status" value="1"/>
</dbReference>
<keyword evidence="3" id="KW-1185">Reference proteome</keyword>
<keyword evidence="1" id="KW-0472">Membrane</keyword>
<name>A0ABV6SAK3_9SPHN</name>
<evidence type="ECO:0000313" key="3">
    <source>
        <dbReference type="Proteomes" id="UP001589858"/>
    </source>
</evidence>
<dbReference type="EMBL" id="JBHLTM010000063">
    <property type="protein sequence ID" value="MFC0686290.1"/>
    <property type="molecule type" value="Genomic_DNA"/>
</dbReference>
<evidence type="ECO:0008006" key="4">
    <source>
        <dbReference type="Google" id="ProtNLM"/>
    </source>
</evidence>
<sequence>MKIIAAIRARLIADWRLFFRFWSVRLNGLGLLLLTGCQIATDAWNSMPADLRHAIPYAQGISIALLVGGLIARLFVQPKLEEKRNGNQ</sequence>
<proteinExistence type="predicted"/>
<keyword evidence="1" id="KW-0812">Transmembrane</keyword>
<protein>
    <recommendedName>
        <fullName evidence="4">Holin</fullName>
    </recommendedName>
</protein>
<organism evidence="2 3">
    <name type="scientific">Novosphingobium clariflavum</name>
    <dbReference type="NCBI Taxonomy" id="2029884"/>
    <lineage>
        <taxon>Bacteria</taxon>
        <taxon>Pseudomonadati</taxon>
        <taxon>Pseudomonadota</taxon>
        <taxon>Alphaproteobacteria</taxon>
        <taxon>Sphingomonadales</taxon>
        <taxon>Sphingomonadaceae</taxon>
        <taxon>Novosphingobium</taxon>
    </lineage>
</organism>
<gene>
    <name evidence="2" type="ORF">ACFFF8_17010</name>
</gene>
<dbReference type="Proteomes" id="UP001589858">
    <property type="component" value="Unassembled WGS sequence"/>
</dbReference>